<proteinExistence type="predicted"/>
<feature type="non-terminal residue" evidence="2">
    <location>
        <position position="90"/>
    </location>
</feature>
<evidence type="ECO:0000256" key="1">
    <source>
        <dbReference type="SAM" id="MobiDB-lite"/>
    </source>
</evidence>
<organism evidence="2">
    <name type="scientific">Arion vulgaris</name>
    <dbReference type="NCBI Taxonomy" id="1028688"/>
    <lineage>
        <taxon>Eukaryota</taxon>
        <taxon>Metazoa</taxon>
        <taxon>Spiralia</taxon>
        <taxon>Lophotrochozoa</taxon>
        <taxon>Mollusca</taxon>
        <taxon>Gastropoda</taxon>
        <taxon>Heterobranchia</taxon>
        <taxon>Euthyneura</taxon>
        <taxon>Panpulmonata</taxon>
        <taxon>Eupulmonata</taxon>
        <taxon>Stylommatophora</taxon>
        <taxon>Helicina</taxon>
        <taxon>Arionoidea</taxon>
        <taxon>Arionidae</taxon>
        <taxon>Arion</taxon>
    </lineage>
</organism>
<sequence>IVAPQKRLDGEATIHKTGSLSLQMFEARKMLAKRKAAVQVKPKFRTNDSTTVNDGVKVNGSATVNGSRQKRGADNTEMCSTGPIKKQKIS</sequence>
<reference evidence="2" key="1">
    <citation type="submission" date="2014-12" db="EMBL/GenBank/DDBJ databases">
        <title>Insight into the proteome of Arion vulgaris.</title>
        <authorList>
            <person name="Aradska J."/>
            <person name="Bulat T."/>
            <person name="Smidak R."/>
            <person name="Sarate P."/>
            <person name="Gangsoo J."/>
            <person name="Sialana F."/>
            <person name="Bilban M."/>
            <person name="Lubec G."/>
        </authorList>
    </citation>
    <scope>NUCLEOTIDE SEQUENCE</scope>
    <source>
        <tissue evidence="2">Skin</tissue>
    </source>
</reference>
<dbReference type="AlphaFoldDB" id="A0A0B6Z1P4"/>
<accession>A0A0B6Z1P4</accession>
<feature type="non-terminal residue" evidence="2">
    <location>
        <position position="1"/>
    </location>
</feature>
<feature type="region of interest" description="Disordered" evidence="1">
    <location>
        <begin position="46"/>
        <end position="90"/>
    </location>
</feature>
<gene>
    <name evidence="2" type="primary">ORF43521</name>
</gene>
<evidence type="ECO:0000313" key="2">
    <source>
        <dbReference type="EMBL" id="CEK61866.1"/>
    </source>
</evidence>
<dbReference type="EMBL" id="HACG01015001">
    <property type="protein sequence ID" value="CEK61866.1"/>
    <property type="molecule type" value="Transcribed_RNA"/>
</dbReference>
<name>A0A0B6Z1P4_9EUPU</name>
<protein>
    <submittedName>
        <fullName evidence="2">Uncharacterized protein</fullName>
    </submittedName>
</protein>